<reference evidence="2" key="1">
    <citation type="journal article" date="2014" name="Int. J. Syst. Evol. Microbiol.">
        <title>Complete genome sequence of Corynebacterium casei LMG S-19264T (=DSM 44701T), isolated from a smear-ripened cheese.</title>
        <authorList>
            <consortium name="US DOE Joint Genome Institute (JGI-PGF)"/>
            <person name="Walter F."/>
            <person name="Albersmeier A."/>
            <person name="Kalinowski J."/>
            <person name="Ruckert C."/>
        </authorList>
    </citation>
    <scope>NUCLEOTIDE SEQUENCE</scope>
    <source>
        <strain evidence="2">JCM 4346</strain>
    </source>
</reference>
<dbReference type="SUPFAM" id="SSF51182">
    <property type="entry name" value="RmlC-like cupins"/>
    <property type="match status" value="1"/>
</dbReference>
<dbReference type="InterPro" id="IPR014710">
    <property type="entry name" value="RmlC-like_jellyroll"/>
</dbReference>
<evidence type="ECO:0000313" key="3">
    <source>
        <dbReference type="Proteomes" id="UP000658320"/>
    </source>
</evidence>
<dbReference type="InterPro" id="IPR047263">
    <property type="entry name" value="HNL-like_cupin"/>
</dbReference>
<evidence type="ECO:0000259" key="1">
    <source>
        <dbReference type="Pfam" id="PF07883"/>
    </source>
</evidence>
<feature type="domain" description="Cupin type-2" evidence="1">
    <location>
        <begin position="60"/>
        <end position="118"/>
    </location>
</feature>
<name>A0A918FJ92_9ACTN</name>
<evidence type="ECO:0000313" key="2">
    <source>
        <dbReference type="EMBL" id="GGR42058.1"/>
    </source>
</evidence>
<organism evidence="2 3">
    <name type="scientific">Streptomyces aurantiogriseus</name>
    <dbReference type="NCBI Taxonomy" id="66870"/>
    <lineage>
        <taxon>Bacteria</taxon>
        <taxon>Bacillati</taxon>
        <taxon>Actinomycetota</taxon>
        <taxon>Actinomycetes</taxon>
        <taxon>Kitasatosporales</taxon>
        <taxon>Streptomycetaceae</taxon>
        <taxon>Streptomyces</taxon>
    </lineage>
</organism>
<reference evidence="2" key="2">
    <citation type="submission" date="2020-09" db="EMBL/GenBank/DDBJ databases">
        <authorList>
            <person name="Sun Q."/>
            <person name="Ohkuma M."/>
        </authorList>
    </citation>
    <scope>NUCLEOTIDE SEQUENCE</scope>
    <source>
        <strain evidence="2">JCM 4346</strain>
    </source>
</reference>
<protein>
    <submittedName>
        <fullName evidence="2">Cupin</fullName>
    </submittedName>
</protein>
<dbReference type="InterPro" id="IPR011051">
    <property type="entry name" value="RmlC_Cupin_sf"/>
</dbReference>
<dbReference type="CDD" id="cd02233">
    <property type="entry name" value="cupin_HNL-like"/>
    <property type="match status" value="1"/>
</dbReference>
<dbReference type="InterPro" id="IPR013096">
    <property type="entry name" value="Cupin_2"/>
</dbReference>
<dbReference type="Gene3D" id="2.60.120.10">
    <property type="entry name" value="Jelly Rolls"/>
    <property type="match status" value="1"/>
</dbReference>
<dbReference type="EMBL" id="BMSX01000019">
    <property type="protein sequence ID" value="GGR42058.1"/>
    <property type="molecule type" value="Genomic_DNA"/>
</dbReference>
<dbReference type="PANTHER" id="PTHR43698">
    <property type="entry name" value="RIBD C-TERMINAL DOMAIN CONTAINING PROTEIN"/>
    <property type="match status" value="1"/>
</dbReference>
<gene>
    <name evidence="2" type="ORF">GCM10010251_68760</name>
</gene>
<dbReference type="Pfam" id="PF07883">
    <property type="entry name" value="Cupin_2"/>
    <property type="match status" value="1"/>
</dbReference>
<proteinExistence type="predicted"/>
<dbReference type="PANTHER" id="PTHR43698:SF1">
    <property type="entry name" value="BLL4564 PROTEIN"/>
    <property type="match status" value="1"/>
</dbReference>
<sequence length="158" mass="17591">MTRAAPARAVPAAAIHQLRNTMEFIKQQPSSKAPADWFTGDVWWDVIVAGQEPSRMRANLVRFSPGARTNWHSHVLGQTLHVVSGIALIGTRDGTIFEARPGETVSCPPNEEHWHGAAPDRFMEHIAMWEGAGEGTTETTWAEPVTDQQYNGHRTRNR</sequence>
<dbReference type="Proteomes" id="UP000658320">
    <property type="component" value="Unassembled WGS sequence"/>
</dbReference>
<comment type="caution">
    <text evidence="2">The sequence shown here is derived from an EMBL/GenBank/DDBJ whole genome shotgun (WGS) entry which is preliminary data.</text>
</comment>
<accession>A0A918FJ92</accession>
<dbReference type="AlphaFoldDB" id="A0A918FJ92"/>
<keyword evidence="3" id="KW-1185">Reference proteome</keyword>